<gene>
    <name evidence="2" type="ORF">I5803_10915</name>
</gene>
<protein>
    <submittedName>
        <fullName evidence="2">VOC family protein</fullName>
    </submittedName>
</protein>
<keyword evidence="3" id="KW-1185">Reference proteome</keyword>
<dbReference type="InterPro" id="IPR025870">
    <property type="entry name" value="Glyoxalase-like_dom"/>
</dbReference>
<evidence type="ECO:0000313" key="3">
    <source>
        <dbReference type="Proteomes" id="UP000651050"/>
    </source>
</evidence>
<proteinExistence type="predicted"/>
<dbReference type="Gene3D" id="3.10.180.10">
    <property type="entry name" value="2,3-Dihydroxybiphenyl 1,2-Dioxygenase, domain 1"/>
    <property type="match status" value="1"/>
</dbReference>
<dbReference type="SUPFAM" id="SSF54593">
    <property type="entry name" value="Glyoxalase/Bleomycin resistance protein/Dihydroxybiphenyl dioxygenase"/>
    <property type="match status" value="1"/>
</dbReference>
<dbReference type="EMBL" id="JADWYS010000001">
    <property type="protein sequence ID" value="MBG9388530.1"/>
    <property type="molecule type" value="Genomic_DNA"/>
</dbReference>
<sequence length="226" mass="23912">MTPASWVDHLVIAADSLEQGVAWCEETLGVTPGPGGVHPLMGTHNRLLSLACEAYPTAYLEIIAIDPAAAAPGRTRWFDLDDPALRAAIRTKPRLVHFVAATDDAASAVKSLERLGIDRGPLVAAERPTPAGLLRWQISVRDDGQRLFYGALPTLIEWGSTHPTSNMPPSGLALQSLQVSHPRAEGLRAAHEAIGLKGVKVTEGPPDLIATFTTPKGTVTIESAAA</sequence>
<dbReference type="Pfam" id="PF13468">
    <property type="entry name" value="Glyoxalase_3"/>
    <property type="match status" value="1"/>
</dbReference>
<dbReference type="Proteomes" id="UP000651050">
    <property type="component" value="Unassembled WGS sequence"/>
</dbReference>
<reference evidence="2" key="1">
    <citation type="submission" date="2020-11" db="EMBL/GenBank/DDBJ databases">
        <title>Bacterial whole genome sequence for Caenimonas sp. DR4.4.</title>
        <authorList>
            <person name="Le V."/>
            <person name="Ko S.-R."/>
            <person name="Ahn C.-Y."/>
            <person name="Oh H.-M."/>
        </authorList>
    </citation>
    <scope>NUCLEOTIDE SEQUENCE</scope>
    <source>
        <strain evidence="2">DR4.4</strain>
    </source>
</reference>
<dbReference type="RefSeq" id="WP_196986384.1">
    <property type="nucleotide sequence ID" value="NZ_JADWYS010000001.1"/>
</dbReference>
<evidence type="ECO:0000313" key="2">
    <source>
        <dbReference type="EMBL" id="MBG9388530.1"/>
    </source>
</evidence>
<dbReference type="AlphaFoldDB" id="A0A931H4Z9"/>
<comment type="caution">
    <text evidence="2">The sequence shown here is derived from an EMBL/GenBank/DDBJ whole genome shotgun (WGS) entry which is preliminary data.</text>
</comment>
<name>A0A931H4Z9_9BURK</name>
<accession>A0A931H4Z9</accession>
<organism evidence="2 3">
    <name type="scientific">Caenimonas aquaedulcis</name>
    <dbReference type="NCBI Taxonomy" id="2793270"/>
    <lineage>
        <taxon>Bacteria</taxon>
        <taxon>Pseudomonadati</taxon>
        <taxon>Pseudomonadota</taxon>
        <taxon>Betaproteobacteria</taxon>
        <taxon>Burkholderiales</taxon>
        <taxon>Comamonadaceae</taxon>
        <taxon>Caenimonas</taxon>
    </lineage>
</organism>
<evidence type="ECO:0000259" key="1">
    <source>
        <dbReference type="Pfam" id="PF13468"/>
    </source>
</evidence>
<feature type="domain" description="Glyoxalase-like" evidence="1">
    <location>
        <begin position="7"/>
        <end position="190"/>
    </location>
</feature>
<dbReference type="InterPro" id="IPR029068">
    <property type="entry name" value="Glyas_Bleomycin-R_OHBP_Dase"/>
</dbReference>